<gene>
    <name evidence="1" type="ORF">A966_09089</name>
</gene>
<organism evidence="1 2">
    <name type="scientific">Brachyspira hampsonii 30446</name>
    <dbReference type="NCBI Taxonomy" id="1289135"/>
    <lineage>
        <taxon>Bacteria</taxon>
        <taxon>Pseudomonadati</taxon>
        <taxon>Spirochaetota</taxon>
        <taxon>Spirochaetia</taxon>
        <taxon>Brachyspirales</taxon>
        <taxon>Brachyspiraceae</taxon>
        <taxon>Brachyspira</taxon>
    </lineage>
</organism>
<dbReference type="EMBL" id="ALNZ01000028">
    <property type="protein sequence ID" value="EKV56688.1"/>
    <property type="molecule type" value="Genomic_DNA"/>
</dbReference>
<comment type="caution">
    <text evidence="1">The sequence shown here is derived from an EMBL/GenBank/DDBJ whole genome shotgun (WGS) entry which is preliminary data.</text>
</comment>
<sequence length="35" mass="4141">MTKLFNILNNECTFLSDEDYGSLISEYYEIIGKYI</sequence>
<dbReference type="AlphaFoldDB" id="A0A2U4EV71"/>
<dbReference type="Proteomes" id="UP000011663">
    <property type="component" value="Unassembled WGS sequence"/>
</dbReference>
<name>A0A2U4EV71_9SPIR</name>
<proteinExistence type="predicted"/>
<protein>
    <submittedName>
        <fullName evidence="1">Uncharacterized protein</fullName>
    </submittedName>
</protein>
<dbReference type="STRING" id="1289135.A966_09089"/>
<evidence type="ECO:0000313" key="2">
    <source>
        <dbReference type="Proteomes" id="UP000011663"/>
    </source>
</evidence>
<accession>A0A2U4EV71</accession>
<evidence type="ECO:0000313" key="1">
    <source>
        <dbReference type="EMBL" id="EKV56688.1"/>
    </source>
</evidence>
<reference evidence="1 2" key="1">
    <citation type="submission" date="2012-07" db="EMBL/GenBank/DDBJ databases">
        <title>Genome sequence of Brachyspira sp. 30446, isolated from a pig with mucohaemorrhagic colitis.</title>
        <authorList>
            <person name="Rubin J.E."/>
            <person name="Fernando C."/>
            <person name="Harding J.C.S."/>
            <person name="Hill J.E."/>
        </authorList>
    </citation>
    <scope>NUCLEOTIDE SEQUENCE [LARGE SCALE GENOMIC DNA]</scope>
    <source>
        <strain evidence="1 2">30446</strain>
    </source>
</reference>